<feature type="domain" description="Adenylate kinase active site lid" evidence="8">
    <location>
        <begin position="136"/>
        <end position="171"/>
    </location>
</feature>
<dbReference type="Proteomes" id="UP000005242">
    <property type="component" value="Unassembled WGS sequence"/>
</dbReference>
<dbReference type="GO" id="GO:0005759">
    <property type="term" value="C:mitochondrial matrix"/>
    <property type="evidence" value="ECO:0007669"/>
    <property type="project" value="UniProtKB-SubCell"/>
</dbReference>
<keyword evidence="3 7" id="KW-0547">Nucleotide-binding</keyword>
<dbReference type="GO" id="GO:0046899">
    <property type="term" value="F:nucleoside triphosphate adenylate kinase activity"/>
    <property type="evidence" value="ECO:0007669"/>
    <property type="project" value="UniProtKB-UniRule"/>
</dbReference>
<evidence type="ECO:0000256" key="1">
    <source>
        <dbReference type="ARBA" id="ARBA00004305"/>
    </source>
</evidence>
<dbReference type="HOGENOM" id="CLU_032354_1_1_1"/>
<keyword evidence="5 7" id="KW-0496">Mitochondrion</keyword>
<dbReference type="GO" id="GO:0004017">
    <property type="term" value="F:AMP kinase activity"/>
    <property type="evidence" value="ECO:0007669"/>
    <property type="project" value="InterPro"/>
</dbReference>
<feature type="binding site" evidence="7">
    <location>
        <position position="103"/>
    </location>
    <ligand>
        <name>AMP</name>
        <dbReference type="ChEBI" id="CHEBI:456215"/>
    </ligand>
</feature>
<accession>I4YEM8</accession>
<evidence type="ECO:0000256" key="3">
    <source>
        <dbReference type="ARBA" id="ARBA00022741"/>
    </source>
</evidence>
<comment type="subcellular location">
    <subcellularLocation>
        <location evidence="1 7">Mitochondrion matrix</location>
    </subcellularLocation>
</comment>
<feature type="binding site" evidence="7">
    <location>
        <position position="169"/>
    </location>
    <ligand>
        <name>AMP</name>
        <dbReference type="ChEBI" id="CHEBI:456215"/>
    </ligand>
</feature>
<dbReference type="GO" id="GO:0046033">
    <property type="term" value="P:AMP metabolic process"/>
    <property type="evidence" value="ECO:0007669"/>
    <property type="project" value="UniProtKB-UniRule"/>
</dbReference>
<evidence type="ECO:0000313" key="9">
    <source>
        <dbReference type="EMBL" id="EIM22420.1"/>
    </source>
</evidence>
<comment type="subunit">
    <text evidence="7">Monomer.</text>
</comment>
<keyword evidence="10" id="KW-1185">Reference proteome</keyword>
<evidence type="ECO:0000256" key="6">
    <source>
        <dbReference type="ARBA" id="ARBA00023134"/>
    </source>
</evidence>
<feature type="binding site" evidence="7">
    <location>
        <begin position="23"/>
        <end position="28"/>
    </location>
    <ligand>
        <name>GTP</name>
        <dbReference type="ChEBI" id="CHEBI:37565"/>
    </ligand>
</feature>
<evidence type="ECO:0000256" key="7">
    <source>
        <dbReference type="HAMAP-Rule" id="MF_03169"/>
    </source>
</evidence>
<evidence type="ECO:0000256" key="4">
    <source>
        <dbReference type="ARBA" id="ARBA00022777"/>
    </source>
</evidence>
<comment type="caution">
    <text evidence="7">Lacks conserved residue(s) required for the propagation of feature annotation.</text>
</comment>
<gene>
    <name evidence="7" type="primary">ADK2</name>
    <name evidence="9" type="ORF">WALSEDRAFT_60064</name>
</gene>
<dbReference type="CDD" id="cd01428">
    <property type="entry name" value="ADK"/>
    <property type="match status" value="1"/>
</dbReference>
<dbReference type="Pfam" id="PF05191">
    <property type="entry name" value="ADK_lid"/>
    <property type="match status" value="1"/>
</dbReference>
<dbReference type="EC" id="2.7.4.10" evidence="7"/>
<dbReference type="GO" id="GO:0006172">
    <property type="term" value="P:ADP biosynthetic process"/>
    <property type="evidence" value="ECO:0007669"/>
    <property type="project" value="UniProtKB-UniRule"/>
</dbReference>
<dbReference type="FunFam" id="3.40.50.300:FF:000106">
    <property type="entry name" value="Adenylate kinase mitochondrial"/>
    <property type="match status" value="1"/>
</dbReference>
<keyword evidence="4 7" id="KW-0418">Kinase</keyword>
<dbReference type="GO" id="GO:0005524">
    <property type="term" value="F:ATP binding"/>
    <property type="evidence" value="ECO:0007669"/>
    <property type="project" value="InterPro"/>
</dbReference>
<protein>
    <recommendedName>
        <fullName evidence="7">GTP:AMP phosphotransferase, mitochondrial</fullName>
        <ecNumber evidence="7">2.7.4.10</ecNumber>
    </recommendedName>
    <alternativeName>
        <fullName evidence="7">Adenylate kinase 3</fullName>
        <shortName evidence="7">AK 3</shortName>
    </alternativeName>
</protein>
<dbReference type="InterPro" id="IPR006259">
    <property type="entry name" value="Adenyl_kin_sub"/>
</dbReference>
<organism evidence="9 10">
    <name type="scientific">Wallemia mellicola (strain ATCC MYA-4683 / CBS 633.66)</name>
    <name type="common">Wallemia sebi (CBS 633.66)</name>
    <dbReference type="NCBI Taxonomy" id="671144"/>
    <lineage>
        <taxon>Eukaryota</taxon>
        <taxon>Fungi</taxon>
        <taxon>Dikarya</taxon>
        <taxon>Basidiomycota</taxon>
        <taxon>Wallemiomycotina</taxon>
        <taxon>Wallemiomycetes</taxon>
        <taxon>Wallemiales</taxon>
        <taxon>Wallemiaceae</taxon>
        <taxon>Wallemia</taxon>
    </lineage>
</organism>
<dbReference type="OrthoDB" id="439792at2759"/>
<comment type="domain">
    <text evidence="7">Consists of three domains, a large central CORE domain and two small peripheral domains, NMPbind and LID, which undergo movements during catalysis. The LID domain closes over the site of phosphoryl transfer upon GTP binding. Assembling and dissambling the active center during each catalytic cycle provides an effective means to prevent GTP hydrolysis.</text>
</comment>
<dbReference type="HAMAP" id="MF_00235">
    <property type="entry name" value="Adenylate_kinase_Adk"/>
    <property type="match status" value="1"/>
</dbReference>
<comment type="catalytic activity">
    <reaction evidence="7">
        <text>a ribonucleoside 5'-triphosphate + AMP = a ribonucleoside 5'-diphosphate + ADP</text>
        <dbReference type="Rhea" id="RHEA:13749"/>
        <dbReference type="ChEBI" id="CHEBI:57930"/>
        <dbReference type="ChEBI" id="CHEBI:61557"/>
        <dbReference type="ChEBI" id="CHEBI:456215"/>
        <dbReference type="ChEBI" id="CHEBI:456216"/>
        <dbReference type="EC" id="2.7.4.10"/>
    </reaction>
</comment>
<comment type="similarity">
    <text evidence="7">Belongs to the adenylate kinase family. AK3 subfamily.</text>
</comment>
<feature type="binding site" evidence="7">
    <location>
        <begin position="145"/>
        <end position="146"/>
    </location>
    <ligand>
        <name>GTP</name>
        <dbReference type="ChEBI" id="CHEBI:37565"/>
    </ligand>
</feature>
<keyword evidence="2 7" id="KW-0808">Transferase</keyword>
<sequence>MRYTSILNASTKNMRLLLFGKPGSGKGTMSQKLQSYDVNILSAGDILRKNVRMGTPLGQKADKVIKQGSLLPDDVMLKLLTSELEKVHDYHWILDGFPRTIGQGQLLDKQLESNSINLVINLDVPDSIILDRIQQRWIHEKSGRVYNLGYNPPKVAGKDDVTGEALTQRDDDNVDTFKTRLNTYRSHTEPLLEYYQSSNRLETVSGKTSDEIWPQLNDLIKNKFSFS</sequence>
<dbReference type="Pfam" id="PF00406">
    <property type="entry name" value="ADK"/>
    <property type="match status" value="1"/>
</dbReference>
<dbReference type="InterPro" id="IPR033690">
    <property type="entry name" value="Adenylat_kinase_CS"/>
</dbReference>
<dbReference type="STRING" id="671144.I4YEM8"/>
<dbReference type="InterPro" id="IPR027417">
    <property type="entry name" value="P-loop_NTPase"/>
</dbReference>
<feature type="region of interest" description="NMPbind" evidence="7">
    <location>
        <begin position="42"/>
        <end position="71"/>
    </location>
</feature>
<feature type="binding site" evidence="7">
    <location>
        <position position="180"/>
    </location>
    <ligand>
        <name>AMP</name>
        <dbReference type="ChEBI" id="CHEBI:456215"/>
    </ligand>
</feature>
<dbReference type="EMBL" id="JH668228">
    <property type="protein sequence ID" value="EIM22420.1"/>
    <property type="molecule type" value="Genomic_DNA"/>
</dbReference>
<feature type="binding site" evidence="7">
    <location>
        <begin position="69"/>
        <end position="71"/>
    </location>
    <ligand>
        <name>AMP</name>
        <dbReference type="ChEBI" id="CHEBI:456215"/>
    </ligand>
</feature>
<dbReference type="OMA" id="IKVENTM"/>
<dbReference type="eggNOG" id="KOG3078">
    <property type="taxonomic scope" value="Eukaryota"/>
</dbReference>
<feature type="binding site" evidence="7">
    <location>
        <begin position="96"/>
        <end position="99"/>
    </location>
    <ligand>
        <name>AMP</name>
        <dbReference type="ChEBI" id="CHEBI:456215"/>
    </ligand>
</feature>
<feature type="region of interest" description="LID" evidence="7">
    <location>
        <begin position="135"/>
        <end position="172"/>
    </location>
</feature>
<dbReference type="GO" id="GO:0046039">
    <property type="term" value="P:GTP metabolic process"/>
    <property type="evidence" value="ECO:0007669"/>
    <property type="project" value="UniProtKB-UniRule"/>
</dbReference>
<dbReference type="RefSeq" id="XP_006957665.1">
    <property type="nucleotide sequence ID" value="XM_006957603.1"/>
</dbReference>
<feature type="binding site" evidence="7">
    <location>
        <position position="48"/>
    </location>
    <ligand>
        <name>AMP</name>
        <dbReference type="ChEBI" id="CHEBI:456215"/>
    </ligand>
</feature>
<dbReference type="GO" id="GO:0005525">
    <property type="term" value="F:GTP binding"/>
    <property type="evidence" value="ECO:0007669"/>
    <property type="project" value="UniProtKB-KW"/>
</dbReference>
<dbReference type="InterPro" id="IPR000850">
    <property type="entry name" value="Adenylat/UMP-CMP_kin"/>
</dbReference>
<dbReference type="PROSITE" id="PS00113">
    <property type="entry name" value="ADENYLATE_KINASE"/>
    <property type="match status" value="1"/>
</dbReference>
<evidence type="ECO:0000256" key="2">
    <source>
        <dbReference type="ARBA" id="ARBA00022679"/>
    </source>
</evidence>
<dbReference type="PANTHER" id="PTHR23359">
    <property type="entry name" value="NUCLEOTIDE KINASE"/>
    <property type="match status" value="1"/>
</dbReference>
<evidence type="ECO:0000259" key="8">
    <source>
        <dbReference type="Pfam" id="PF05191"/>
    </source>
</evidence>
<dbReference type="PRINTS" id="PR00094">
    <property type="entry name" value="ADENYLTKNASE"/>
</dbReference>
<name>I4YEM8_WALMC</name>
<reference evidence="9 10" key="1">
    <citation type="journal article" date="2012" name="Fungal Genet. Biol.">
        <title>The genome of the xerotolerant mold Wallemia sebi reveals adaptations to osmotic stress and suggests cryptic sexual reproduction.</title>
        <authorList>
            <person name="Padamsee M."/>
            <person name="Kumar T.K.A."/>
            <person name="Riley R."/>
            <person name="Binder M."/>
            <person name="Boyd A."/>
            <person name="Calvo A.M."/>
            <person name="Furukawa K."/>
            <person name="Hesse C."/>
            <person name="Hohmann S."/>
            <person name="James T.Y."/>
            <person name="LaButti K."/>
            <person name="Lapidus A."/>
            <person name="Lindquist E."/>
            <person name="Lucas S."/>
            <person name="Miller K."/>
            <person name="Shantappa S."/>
            <person name="Grigoriev I.V."/>
            <person name="Hibbett D.S."/>
            <person name="McLaughlin D.J."/>
            <person name="Spatafora J.W."/>
            <person name="Aime M.C."/>
        </authorList>
    </citation>
    <scope>NUCLEOTIDE SEQUENCE [LARGE SCALE GENOMIC DNA]</scope>
    <source>
        <strain evidence="10">ATCC MYA-4683 / CBS 633.66</strain>
    </source>
</reference>
<dbReference type="KEGG" id="wse:WALSEDRAFT_60064"/>
<dbReference type="GO" id="GO:0046041">
    <property type="term" value="P:ITP metabolic process"/>
    <property type="evidence" value="ECO:0007669"/>
    <property type="project" value="UniProtKB-UniRule"/>
</dbReference>
<dbReference type="AlphaFoldDB" id="I4YEM8"/>
<dbReference type="HAMAP" id="MF_03169">
    <property type="entry name" value="Adenylate_kinase_AK3"/>
    <property type="match status" value="1"/>
</dbReference>
<dbReference type="InterPro" id="IPR028586">
    <property type="entry name" value="AK3/Ak4_mitochondrial"/>
</dbReference>
<proteinExistence type="inferred from homology"/>
<dbReference type="InParanoid" id="I4YEM8"/>
<comment type="function">
    <text evidence="7">Involved in maintaining the homeostasis of cellular nucleotides by catalyzing the interconversion of nucleoside phosphates. Has GTP:AMP phosphotransferase and ITP:AMP phosphotransferase activities.</text>
</comment>
<dbReference type="NCBIfam" id="TIGR01351">
    <property type="entry name" value="adk"/>
    <property type="match status" value="1"/>
</dbReference>
<keyword evidence="6 7" id="KW-0342">GTP-binding</keyword>
<dbReference type="InterPro" id="IPR007862">
    <property type="entry name" value="Adenylate_kinase_lid-dom"/>
</dbReference>
<feature type="binding site" evidence="7">
    <location>
        <position position="136"/>
    </location>
    <ligand>
        <name>GTP</name>
        <dbReference type="ChEBI" id="CHEBI:37565"/>
    </ligand>
</feature>
<dbReference type="SUPFAM" id="SSF52540">
    <property type="entry name" value="P-loop containing nucleoside triphosphate hydrolases"/>
    <property type="match status" value="1"/>
</dbReference>
<feature type="binding site" evidence="7">
    <location>
        <position position="209"/>
    </location>
    <ligand>
        <name>GTP</name>
        <dbReference type="ChEBI" id="CHEBI:37565"/>
    </ligand>
</feature>
<evidence type="ECO:0000313" key="10">
    <source>
        <dbReference type="Proteomes" id="UP000005242"/>
    </source>
</evidence>
<dbReference type="Gene3D" id="3.40.50.300">
    <property type="entry name" value="P-loop containing nucleotide triphosphate hydrolases"/>
    <property type="match status" value="1"/>
</dbReference>
<evidence type="ECO:0000256" key="5">
    <source>
        <dbReference type="ARBA" id="ARBA00023128"/>
    </source>
</evidence>
<dbReference type="GeneID" id="18473717"/>